<keyword evidence="5" id="KW-1185">Reference proteome</keyword>
<evidence type="ECO:0000313" key="4">
    <source>
        <dbReference type="EMBL" id="MFC5909235.1"/>
    </source>
</evidence>
<evidence type="ECO:0000256" key="1">
    <source>
        <dbReference type="ARBA" id="ARBA00009013"/>
    </source>
</evidence>
<evidence type="ECO:0000313" key="5">
    <source>
        <dbReference type="Proteomes" id="UP001596174"/>
    </source>
</evidence>
<dbReference type="PROSITE" id="PS50801">
    <property type="entry name" value="STAS"/>
    <property type="match status" value="1"/>
</dbReference>
<proteinExistence type="inferred from homology"/>
<sequence>MPAEPFDDPCPPDPESAQHLKTDVRRLPTAVVCTLVGDLDPETAAIAATALQQALDRTEPGRRLLADLSEIAFCSSAALNVLLTVRRDAVARQVPFALVAPSRRTARLMEITGADRVFTVYPTLAEALQEKP</sequence>
<comment type="caution">
    <text evidence="4">The sequence shown here is derived from an EMBL/GenBank/DDBJ whole genome shotgun (WGS) entry which is preliminary data.</text>
</comment>
<accession>A0ABW1G5M2</accession>
<dbReference type="PANTHER" id="PTHR33495">
    <property type="entry name" value="ANTI-SIGMA FACTOR ANTAGONIST TM_1081-RELATED-RELATED"/>
    <property type="match status" value="1"/>
</dbReference>
<gene>
    <name evidence="4" type="ORF">ACFP3V_18680</name>
</gene>
<organism evidence="4 5">
    <name type="scientific">Streptacidiphilus monticola</name>
    <dbReference type="NCBI Taxonomy" id="2161674"/>
    <lineage>
        <taxon>Bacteria</taxon>
        <taxon>Bacillati</taxon>
        <taxon>Actinomycetota</taxon>
        <taxon>Actinomycetes</taxon>
        <taxon>Kitasatosporales</taxon>
        <taxon>Streptomycetaceae</taxon>
        <taxon>Streptacidiphilus</taxon>
    </lineage>
</organism>
<dbReference type="CDD" id="cd07043">
    <property type="entry name" value="STAS_anti-anti-sigma_factors"/>
    <property type="match status" value="1"/>
</dbReference>
<dbReference type="Pfam" id="PF01740">
    <property type="entry name" value="STAS"/>
    <property type="match status" value="1"/>
</dbReference>
<dbReference type="Proteomes" id="UP001596174">
    <property type="component" value="Unassembled WGS sequence"/>
</dbReference>
<dbReference type="InterPro" id="IPR036513">
    <property type="entry name" value="STAS_dom_sf"/>
</dbReference>
<feature type="domain" description="STAS" evidence="3">
    <location>
        <begin position="20"/>
        <end position="131"/>
    </location>
</feature>
<dbReference type="InterPro" id="IPR002645">
    <property type="entry name" value="STAS_dom"/>
</dbReference>
<dbReference type="PANTHER" id="PTHR33495:SF2">
    <property type="entry name" value="ANTI-SIGMA FACTOR ANTAGONIST TM_1081-RELATED"/>
    <property type="match status" value="1"/>
</dbReference>
<comment type="similarity">
    <text evidence="1 2">Belongs to the anti-sigma-factor antagonist family.</text>
</comment>
<dbReference type="InterPro" id="IPR003658">
    <property type="entry name" value="Anti-sigma_ant"/>
</dbReference>
<reference evidence="5" key="1">
    <citation type="journal article" date="2019" name="Int. J. Syst. Evol. Microbiol.">
        <title>The Global Catalogue of Microorganisms (GCM) 10K type strain sequencing project: providing services to taxonomists for standard genome sequencing and annotation.</title>
        <authorList>
            <consortium name="The Broad Institute Genomics Platform"/>
            <consortium name="The Broad Institute Genome Sequencing Center for Infectious Disease"/>
            <person name="Wu L."/>
            <person name="Ma J."/>
        </authorList>
    </citation>
    <scope>NUCLEOTIDE SEQUENCE [LARGE SCALE GENOMIC DNA]</scope>
    <source>
        <strain evidence="5">JCM 4816</strain>
    </source>
</reference>
<name>A0ABW1G5M2_9ACTN</name>
<dbReference type="SUPFAM" id="SSF52091">
    <property type="entry name" value="SpoIIaa-like"/>
    <property type="match status" value="1"/>
</dbReference>
<dbReference type="EMBL" id="JBHSQJ010000075">
    <property type="protein sequence ID" value="MFC5909235.1"/>
    <property type="molecule type" value="Genomic_DNA"/>
</dbReference>
<dbReference type="NCBIfam" id="TIGR00377">
    <property type="entry name" value="ant_ant_sig"/>
    <property type="match status" value="1"/>
</dbReference>
<dbReference type="RefSeq" id="WP_380584852.1">
    <property type="nucleotide sequence ID" value="NZ_JBHSQJ010000075.1"/>
</dbReference>
<dbReference type="Gene3D" id="3.30.750.24">
    <property type="entry name" value="STAS domain"/>
    <property type="match status" value="1"/>
</dbReference>
<evidence type="ECO:0000259" key="3">
    <source>
        <dbReference type="PROSITE" id="PS50801"/>
    </source>
</evidence>
<protein>
    <recommendedName>
        <fullName evidence="2">Anti-sigma factor antagonist</fullName>
    </recommendedName>
</protein>
<evidence type="ECO:0000256" key="2">
    <source>
        <dbReference type="RuleBase" id="RU003749"/>
    </source>
</evidence>